<comment type="caution">
    <text evidence="2">The sequence shown here is derived from an EMBL/GenBank/DDBJ whole genome shotgun (WGS) entry which is preliminary data.</text>
</comment>
<dbReference type="EMBL" id="JAHUTJ010044314">
    <property type="protein sequence ID" value="MED6281937.1"/>
    <property type="molecule type" value="Genomic_DNA"/>
</dbReference>
<feature type="non-terminal residue" evidence="2">
    <location>
        <position position="173"/>
    </location>
</feature>
<feature type="region of interest" description="Disordered" evidence="1">
    <location>
        <begin position="69"/>
        <end position="149"/>
    </location>
</feature>
<reference evidence="2 3" key="1">
    <citation type="submission" date="2021-06" db="EMBL/GenBank/DDBJ databases">
        <authorList>
            <person name="Palmer J.M."/>
        </authorList>
    </citation>
    <scope>NUCLEOTIDE SEQUENCE [LARGE SCALE GENOMIC DNA]</scope>
    <source>
        <strain evidence="2 3">CL_MEX2019</strain>
        <tissue evidence="2">Muscle</tissue>
    </source>
</reference>
<keyword evidence="3" id="KW-1185">Reference proteome</keyword>
<organism evidence="2 3">
    <name type="scientific">Characodon lateralis</name>
    <dbReference type="NCBI Taxonomy" id="208331"/>
    <lineage>
        <taxon>Eukaryota</taxon>
        <taxon>Metazoa</taxon>
        <taxon>Chordata</taxon>
        <taxon>Craniata</taxon>
        <taxon>Vertebrata</taxon>
        <taxon>Euteleostomi</taxon>
        <taxon>Actinopterygii</taxon>
        <taxon>Neopterygii</taxon>
        <taxon>Teleostei</taxon>
        <taxon>Neoteleostei</taxon>
        <taxon>Acanthomorphata</taxon>
        <taxon>Ovalentaria</taxon>
        <taxon>Atherinomorphae</taxon>
        <taxon>Cyprinodontiformes</taxon>
        <taxon>Goodeidae</taxon>
        <taxon>Characodon</taxon>
    </lineage>
</organism>
<accession>A0ABU7E3U7</accession>
<feature type="compositionally biased region" description="Acidic residues" evidence="1">
    <location>
        <begin position="93"/>
        <end position="112"/>
    </location>
</feature>
<feature type="compositionally biased region" description="Polar residues" evidence="1">
    <location>
        <begin position="123"/>
        <end position="147"/>
    </location>
</feature>
<protein>
    <submittedName>
        <fullName evidence="2">Uncharacterized protein</fullName>
    </submittedName>
</protein>
<sequence length="173" mass="19218">MRAVTSHHGSRRVSVVTHDEPEVNQARGEVCWENWFQFGSGVVKRIKPGDVSVGCDVMAEVASVPGQFDDAEEDSSQSGHVITDINAQLSSEWLDDDYEDEDGDGDEDEEWEWTSPADLTKRVNWTSASCQANRQTRSNKTLSSSTPADKVLRKYEQKINLGTLTNEQNPLGS</sequence>
<dbReference type="Proteomes" id="UP001352852">
    <property type="component" value="Unassembled WGS sequence"/>
</dbReference>
<proteinExistence type="predicted"/>
<feature type="compositionally biased region" description="Polar residues" evidence="1">
    <location>
        <begin position="76"/>
        <end position="91"/>
    </location>
</feature>
<evidence type="ECO:0000256" key="1">
    <source>
        <dbReference type="SAM" id="MobiDB-lite"/>
    </source>
</evidence>
<name>A0ABU7E3U7_9TELE</name>
<evidence type="ECO:0000313" key="3">
    <source>
        <dbReference type="Proteomes" id="UP001352852"/>
    </source>
</evidence>
<evidence type="ECO:0000313" key="2">
    <source>
        <dbReference type="EMBL" id="MED6281937.1"/>
    </source>
</evidence>
<gene>
    <name evidence="2" type="ORF">CHARACLAT_026953</name>
</gene>